<keyword evidence="1" id="KW-0449">Lipoprotein</keyword>
<keyword evidence="1" id="KW-0472">Membrane</keyword>
<dbReference type="Pfam" id="PF03330">
    <property type="entry name" value="DPBB_1"/>
    <property type="match status" value="1"/>
</dbReference>
<gene>
    <name evidence="1" type="primary">rlpA</name>
    <name evidence="5" type="ORF">K1J50_17720</name>
</gene>
<dbReference type="GO" id="GO:0051301">
    <property type="term" value="P:cell division"/>
    <property type="evidence" value="ECO:0007669"/>
    <property type="project" value="UniProtKB-KW"/>
</dbReference>
<comment type="similarity">
    <text evidence="1">Belongs to the RlpA family.</text>
</comment>
<keyword evidence="5" id="KW-0132">Cell division</keyword>
<organism evidence="5 6">
    <name type="scientific">Caldovatus aquaticus</name>
    <dbReference type="NCBI Taxonomy" id="2865671"/>
    <lineage>
        <taxon>Bacteria</taxon>
        <taxon>Pseudomonadati</taxon>
        <taxon>Pseudomonadota</taxon>
        <taxon>Alphaproteobacteria</taxon>
        <taxon>Acetobacterales</taxon>
        <taxon>Roseomonadaceae</taxon>
        <taxon>Caldovatus</taxon>
    </lineage>
</organism>
<feature type="domain" description="SPOR" evidence="4">
    <location>
        <begin position="244"/>
        <end position="321"/>
    </location>
</feature>
<dbReference type="PANTHER" id="PTHR34183:SF1">
    <property type="entry name" value="ENDOLYTIC PEPTIDOGLYCAN TRANSGLYCOSYLASE RLPA"/>
    <property type="match status" value="1"/>
</dbReference>
<keyword evidence="1" id="KW-0564">Palmitate</keyword>
<proteinExistence type="inferred from homology"/>
<name>A0ABS7F7N1_9PROT</name>
<keyword evidence="5" id="KW-0131">Cell cycle</keyword>
<feature type="compositionally biased region" description="Low complexity" evidence="2">
    <location>
        <begin position="204"/>
        <end position="216"/>
    </location>
</feature>
<evidence type="ECO:0000313" key="5">
    <source>
        <dbReference type="EMBL" id="MBW8271318.1"/>
    </source>
</evidence>
<feature type="region of interest" description="Disordered" evidence="2">
    <location>
        <begin position="195"/>
        <end position="250"/>
    </location>
</feature>
<comment type="subcellular location">
    <subcellularLocation>
        <location evidence="1">Cell membrane</location>
        <topology evidence="1">Lipid-anchor</topology>
    </subcellularLocation>
</comment>
<dbReference type="EMBL" id="JAHZUY010000087">
    <property type="protein sequence ID" value="MBW8271318.1"/>
    <property type="molecule type" value="Genomic_DNA"/>
</dbReference>
<evidence type="ECO:0000256" key="3">
    <source>
        <dbReference type="SAM" id="SignalP"/>
    </source>
</evidence>
<evidence type="ECO:0000313" key="6">
    <source>
        <dbReference type="Proteomes" id="UP001519924"/>
    </source>
</evidence>
<keyword evidence="6" id="KW-1185">Reference proteome</keyword>
<evidence type="ECO:0000259" key="4">
    <source>
        <dbReference type="PROSITE" id="PS51724"/>
    </source>
</evidence>
<comment type="function">
    <text evidence="1">Lytic transglycosylase with a strong preference for naked glycan strands that lack stem peptides.</text>
</comment>
<dbReference type="RefSeq" id="WP_220119087.1">
    <property type="nucleotide sequence ID" value="NZ_JAHZUY010000087.1"/>
</dbReference>
<dbReference type="SUPFAM" id="SSF110997">
    <property type="entry name" value="Sporulation related repeat"/>
    <property type="match status" value="1"/>
</dbReference>
<dbReference type="Proteomes" id="UP001519924">
    <property type="component" value="Unassembled WGS sequence"/>
</dbReference>
<dbReference type="InterPro" id="IPR034718">
    <property type="entry name" value="RlpA"/>
</dbReference>
<dbReference type="CDD" id="cd22268">
    <property type="entry name" value="DPBB_RlpA-like"/>
    <property type="match status" value="1"/>
</dbReference>
<comment type="caution">
    <text evidence="5">The sequence shown here is derived from an EMBL/GenBank/DDBJ whole genome shotgun (WGS) entry which is preliminary data.</text>
</comment>
<keyword evidence="1" id="KW-0456">Lyase</keyword>
<dbReference type="HAMAP" id="MF_02071">
    <property type="entry name" value="RlpA"/>
    <property type="match status" value="1"/>
</dbReference>
<keyword evidence="1" id="KW-1003">Cell membrane</keyword>
<keyword evidence="3" id="KW-0732">Signal</keyword>
<dbReference type="InterPro" id="IPR036908">
    <property type="entry name" value="RlpA-like_sf"/>
</dbReference>
<protein>
    <recommendedName>
        <fullName evidence="1">Endolytic peptidoglycan transglycosylase RlpA</fullName>
        <ecNumber evidence="1">4.2.2.-</ecNumber>
    </recommendedName>
</protein>
<evidence type="ECO:0000256" key="1">
    <source>
        <dbReference type="HAMAP-Rule" id="MF_02071"/>
    </source>
</evidence>
<dbReference type="PANTHER" id="PTHR34183">
    <property type="entry name" value="ENDOLYTIC PEPTIDOGLYCAN TRANSGLYCOSYLASE RLPA"/>
    <property type="match status" value="1"/>
</dbReference>
<dbReference type="InterPro" id="IPR007730">
    <property type="entry name" value="SPOR-like_dom"/>
</dbReference>
<feature type="signal peptide" evidence="3">
    <location>
        <begin position="1"/>
        <end position="34"/>
    </location>
</feature>
<accession>A0ABS7F7N1</accession>
<dbReference type="PROSITE" id="PS51724">
    <property type="entry name" value="SPOR"/>
    <property type="match status" value="1"/>
</dbReference>
<feature type="compositionally biased region" description="Pro residues" evidence="2">
    <location>
        <begin position="217"/>
        <end position="236"/>
    </location>
</feature>
<dbReference type="PROSITE" id="PS51257">
    <property type="entry name" value="PROKAR_LIPOPROTEIN"/>
    <property type="match status" value="1"/>
</dbReference>
<keyword evidence="1" id="KW-0961">Cell wall biogenesis/degradation</keyword>
<evidence type="ECO:0000256" key="2">
    <source>
        <dbReference type="SAM" id="MobiDB-lite"/>
    </source>
</evidence>
<dbReference type="Gene3D" id="3.30.70.1070">
    <property type="entry name" value="Sporulation related repeat"/>
    <property type="match status" value="1"/>
</dbReference>
<reference evidence="5 6" key="1">
    <citation type="submission" date="2021-08" db="EMBL/GenBank/DDBJ databases">
        <title>Caldovatus sediminis gen. nov., sp. nov., a moderately thermophilic bacterium isolated from a hot spring.</title>
        <authorList>
            <person name="Hu C.-J."/>
            <person name="Li W.-J."/>
            <person name="Xian W.-D."/>
        </authorList>
    </citation>
    <scope>NUCLEOTIDE SEQUENCE [LARGE SCALE GENOMIC DNA]</scope>
    <source>
        <strain evidence="5 6">SYSU G05006</strain>
    </source>
</reference>
<dbReference type="InterPro" id="IPR036680">
    <property type="entry name" value="SPOR-like_sf"/>
</dbReference>
<sequence>MSSAPRAPRLGAPGGAAALALVLLAAGCAAPAPAPRYHLGAPYALGGVWYYPREDFALAETGLAAVAADTRPGRVTANGEIHDPGRASAAHRTLQLPVALRVTNLENGRSLLLRANDRGPAHPGRVIELSRRAAELLGIPPGGTAQVRLAVAPEESLALAAALRAPRGGERADAPAAGAERPLVVAAAPRAAVSAEALPPPPGARAAPAPANREAAPAPPAATGPAPAAPAPPPAFPERVEQGPPAPGRLFIETGTFSRREFAAQQALRLARLGARVEAAGQGRRQQFRVRIGPLPGVAEADRTLEQAFASGVSEARILVDDAAR</sequence>
<dbReference type="InterPro" id="IPR009009">
    <property type="entry name" value="RlpA-like_DPBB"/>
</dbReference>
<dbReference type="EC" id="4.2.2.-" evidence="1"/>
<dbReference type="Gene3D" id="2.40.40.10">
    <property type="entry name" value="RlpA-like domain"/>
    <property type="match status" value="1"/>
</dbReference>
<feature type="chain" id="PRO_5047253051" description="Endolytic peptidoglycan transglycosylase RlpA" evidence="3">
    <location>
        <begin position="35"/>
        <end position="325"/>
    </location>
</feature>